<evidence type="ECO:0000256" key="1">
    <source>
        <dbReference type="ARBA" id="ARBA00004651"/>
    </source>
</evidence>
<dbReference type="InterPro" id="IPR051393">
    <property type="entry name" value="ABC_transporter_permease"/>
</dbReference>
<feature type="domain" description="ABC transmembrane type-1" evidence="8">
    <location>
        <begin position="74"/>
        <end position="285"/>
    </location>
</feature>
<dbReference type="PANTHER" id="PTHR30193">
    <property type="entry name" value="ABC TRANSPORTER PERMEASE PROTEIN"/>
    <property type="match status" value="1"/>
</dbReference>
<dbReference type="SUPFAM" id="SSF161098">
    <property type="entry name" value="MetI-like"/>
    <property type="match status" value="1"/>
</dbReference>
<evidence type="ECO:0000313" key="10">
    <source>
        <dbReference type="Proteomes" id="UP000587991"/>
    </source>
</evidence>
<keyword evidence="6 7" id="KW-0472">Membrane</keyword>
<dbReference type="AlphaFoldDB" id="A0A847SH26"/>
<comment type="similarity">
    <text evidence="7">Belongs to the binding-protein-dependent transport system permease family.</text>
</comment>
<evidence type="ECO:0000313" key="9">
    <source>
        <dbReference type="EMBL" id="NLR76676.1"/>
    </source>
</evidence>
<evidence type="ECO:0000256" key="5">
    <source>
        <dbReference type="ARBA" id="ARBA00022989"/>
    </source>
</evidence>
<dbReference type="EMBL" id="JABAIM010000004">
    <property type="protein sequence ID" value="NLR76676.1"/>
    <property type="molecule type" value="Genomic_DNA"/>
</dbReference>
<evidence type="ECO:0000259" key="8">
    <source>
        <dbReference type="PROSITE" id="PS50928"/>
    </source>
</evidence>
<sequence>MPAATPRPGRRWGKLVPWLFVAPWVFGFIAFTVGPLLYSLYMSLFNWPLVGERTFVGLHNYSSMLQDEDFLDAVVVTLKFAALYVPVNLVLSLLLAMLLNQKVPGQGVFRTLFYLPSLISTVALVTIWSWAYSHEYGILNYLLSLLNIPAVDWLGSPDWAMRSVVIAGLWGLGGTMLIFLAGLKGIPSELHEAAILSGAGPVRRFFGLTLPLLSPVLLFNLVTTLIAAFQQLALALLLTKGGPLKTTYMVALYIYDTAFKHFEMGYASAMSWVMFLVVLLLSMLVMRFSSMWVFYEAEVKSK</sequence>
<reference evidence="9 10" key="1">
    <citation type="submission" date="2020-04" db="EMBL/GenBank/DDBJ databases">
        <title>Draft genome of Leeia sp. IMCC25680.</title>
        <authorList>
            <person name="Song J."/>
            <person name="Cho J.-C."/>
        </authorList>
    </citation>
    <scope>NUCLEOTIDE SEQUENCE [LARGE SCALE GENOMIC DNA]</scope>
    <source>
        <strain evidence="9 10">IMCC25680</strain>
    </source>
</reference>
<evidence type="ECO:0000256" key="2">
    <source>
        <dbReference type="ARBA" id="ARBA00022448"/>
    </source>
</evidence>
<dbReference type="Gene3D" id="1.10.3720.10">
    <property type="entry name" value="MetI-like"/>
    <property type="match status" value="1"/>
</dbReference>
<organism evidence="9 10">
    <name type="scientific">Leeia aquatica</name>
    <dbReference type="NCBI Taxonomy" id="2725557"/>
    <lineage>
        <taxon>Bacteria</taxon>
        <taxon>Pseudomonadati</taxon>
        <taxon>Pseudomonadota</taxon>
        <taxon>Betaproteobacteria</taxon>
        <taxon>Neisseriales</taxon>
        <taxon>Leeiaceae</taxon>
        <taxon>Leeia</taxon>
    </lineage>
</organism>
<feature type="transmembrane region" description="Helical" evidence="7">
    <location>
        <begin position="217"/>
        <end position="239"/>
    </location>
</feature>
<dbReference type="PROSITE" id="PS50928">
    <property type="entry name" value="ABC_TM1"/>
    <property type="match status" value="1"/>
</dbReference>
<keyword evidence="4 7" id="KW-0812">Transmembrane</keyword>
<dbReference type="Pfam" id="PF00528">
    <property type="entry name" value="BPD_transp_1"/>
    <property type="match status" value="1"/>
</dbReference>
<feature type="transmembrane region" description="Helical" evidence="7">
    <location>
        <begin position="80"/>
        <end position="99"/>
    </location>
</feature>
<dbReference type="RefSeq" id="WP_168878342.1">
    <property type="nucleotide sequence ID" value="NZ_JABAIM010000004.1"/>
</dbReference>
<feature type="transmembrane region" description="Helical" evidence="7">
    <location>
        <begin position="272"/>
        <end position="295"/>
    </location>
</feature>
<keyword evidence="3" id="KW-1003">Cell membrane</keyword>
<comment type="subcellular location">
    <subcellularLocation>
        <location evidence="1 7">Cell membrane</location>
        <topology evidence="1 7">Multi-pass membrane protein</topology>
    </subcellularLocation>
</comment>
<dbReference type="InterPro" id="IPR035906">
    <property type="entry name" value="MetI-like_sf"/>
</dbReference>
<accession>A0A847SH26</accession>
<keyword evidence="10" id="KW-1185">Reference proteome</keyword>
<name>A0A847SH26_9NEIS</name>
<feature type="transmembrane region" description="Helical" evidence="7">
    <location>
        <begin position="15"/>
        <end position="38"/>
    </location>
</feature>
<keyword evidence="2 7" id="KW-0813">Transport</keyword>
<keyword evidence="5 7" id="KW-1133">Transmembrane helix</keyword>
<evidence type="ECO:0000256" key="7">
    <source>
        <dbReference type="RuleBase" id="RU363032"/>
    </source>
</evidence>
<feature type="transmembrane region" description="Helical" evidence="7">
    <location>
        <begin position="111"/>
        <end position="132"/>
    </location>
</feature>
<dbReference type="PANTHER" id="PTHR30193:SF1">
    <property type="entry name" value="ABC TRANSPORTER PERMEASE PROTEIN YESP-RELATED"/>
    <property type="match status" value="1"/>
</dbReference>
<evidence type="ECO:0000256" key="3">
    <source>
        <dbReference type="ARBA" id="ARBA00022475"/>
    </source>
</evidence>
<feature type="transmembrane region" description="Helical" evidence="7">
    <location>
        <begin position="164"/>
        <end position="183"/>
    </location>
</feature>
<dbReference type="Proteomes" id="UP000587991">
    <property type="component" value="Unassembled WGS sequence"/>
</dbReference>
<dbReference type="GO" id="GO:0055085">
    <property type="term" value="P:transmembrane transport"/>
    <property type="evidence" value="ECO:0007669"/>
    <property type="project" value="InterPro"/>
</dbReference>
<proteinExistence type="inferred from homology"/>
<dbReference type="InterPro" id="IPR000515">
    <property type="entry name" value="MetI-like"/>
</dbReference>
<dbReference type="CDD" id="cd06261">
    <property type="entry name" value="TM_PBP2"/>
    <property type="match status" value="1"/>
</dbReference>
<comment type="caution">
    <text evidence="9">The sequence shown here is derived from an EMBL/GenBank/DDBJ whole genome shotgun (WGS) entry which is preliminary data.</text>
</comment>
<gene>
    <name evidence="9" type="ORF">HF682_16025</name>
</gene>
<protein>
    <submittedName>
        <fullName evidence="9">Sugar ABC transporter permease</fullName>
    </submittedName>
</protein>
<evidence type="ECO:0000256" key="4">
    <source>
        <dbReference type="ARBA" id="ARBA00022692"/>
    </source>
</evidence>
<dbReference type="GO" id="GO:0005886">
    <property type="term" value="C:plasma membrane"/>
    <property type="evidence" value="ECO:0007669"/>
    <property type="project" value="UniProtKB-SubCell"/>
</dbReference>
<evidence type="ECO:0000256" key="6">
    <source>
        <dbReference type="ARBA" id="ARBA00023136"/>
    </source>
</evidence>